<dbReference type="RefSeq" id="WP_090137850.1">
    <property type="nucleotide sequence ID" value="NZ_FMBC01000053.1"/>
</dbReference>
<sequence length="82" mass="9592">MQTTTTEEQLNAYFGTDTHSYEAEKEIIHDIMHNLRLKNVEVSNKYLILVLIGLLETEDDVVRQDIYRNALELVVQKTPDDR</sequence>
<evidence type="ECO:0000313" key="1">
    <source>
        <dbReference type="EMBL" id="SCC63768.1"/>
    </source>
</evidence>
<evidence type="ECO:0000313" key="2">
    <source>
        <dbReference type="Proteomes" id="UP000198515"/>
    </source>
</evidence>
<dbReference type="AlphaFoldDB" id="A0A1C4G6D7"/>
<dbReference type="Gene3D" id="1.20.5.5260">
    <property type="match status" value="1"/>
</dbReference>
<gene>
    <name evidence="1" type="ORF">GA0061070_105324</name>
</gene>
<proteinExistence type="predicted"/>
<dbReference type="GO" id="GO:0071468">
    <property type="term" value="P:cellular response to acidic pH"/>
    <property type="evidence" value="ECO:0007669"/>
    <property type="project" value="InterPro"/>
</dbReference>
<name>A0A1C4G6D7_9ENTR</name>
<dbReference type="Proteomes" id="UP000198515">
    <property type="component" value="Unassembled WGS sequence"/>
</dbReference>
<accession>A0A1C4G6D7</accession>
<reference evidence="2" key="1">
    <citation type="submission" date="2016-08" db="EMBL/GenBank/DDBJ databases">
        <authorList>
            <person name="Varghese N."/>
            <person name="Submissions Spin"/>
        </authorList>
    </citation>
    <scope>NUCLEOTIDE SEQUENCE [LARGE SCALE GENOMIC DNA]</scope>
    <source>
        <strain evidence="2">REICA_142</strain>
    </source>
</reference>
<dbReference type="EMBL" id="FMBC01000053">
    <property type="protein sequence ID" value="SCC63768.1"/>
    <property type="molecule type" value="Genomic_DNA"/>
</dbReference>
<organism evidence="1 2">
    <name type="scientific">Kosakonia oryziphila</name>
    <dbReference type="NCBI Taxonomy" id="1005667"/>
    <lineage>
        <taxon>Bacteria</taxon>
        <taxon>Pseudomonadati</taxon>
        <taxon>Pseudomonadota</taxon>
        <taxon>Gammaproteobacteria</taxon>
        <taxon>Enterobacterales</taxon>
        <taxon>Enterobacteriaceae</taxon>
        <taxon>Kosakonia</taxon>
    </lineage>
</organism>
<protein>
    <submittedName>
        <fullName evidence="1">Biofilm development protein YmgB/AriR</fullName>
    </submittedName>
</protein>
<dbReference type="OrthoDB" id="6628755at2"/>
<dbReference type="Pfam" id="PF10798">
    <property type="entry name" value="YmgB"/>
    <property type="match status" value="1"/>
</dbReference>
<dbReference type="InterPro" id="IPR024753">
    <property type="entry name" value="AriR"/>
</dbReference>
<keyword evidence="2" id="KW-1185">Reference proteome</keyword>